<keyword evidence="5 6" id="KW-0472">Membrane</keyword>
<evidence type="ECO:0000256" key="2">
    <source>
        <dbReference type="ARBA" id="ARBA00022475"/>
    </source>
</evidence>
<feature type="transmembrane region" description="Helical" evidence="6">
    <location>
        <begin position="458"/>
        <end position="479"/>
    </location>
</feature>
<evidence type="ECO:0000256" key="4">
    <source>
        <dbReference type="ARBA" id="ARBA00022989"/>
    </source>
</evidence>
<dbReference type="GO" id="GO:0030001">
    <property type="term" value="P:metal ion transport"/>
    <property type="evidence" value="ECO:0007669"/>
    <property type="project" value="TreeGrafter"/>
</dbReference>
<dbReference type="GO" id="GO:0005886">
    <property type="term" value="C:plasma membrane"/>
    <property type="evidence" value="ECO:0007669"/>
    <property type="project" value="UniProtKB-SubCell"/>
</dbReference>
<evidence type="ECO:0000256" key="3">
    <source>
        <dbReference type="ARBA" id="ARBA00022692"/>
    </source>
</evidence>
<dbReference type="GO" id="GO:0005261">
    <property type="term" value="F:monoatomic cation channel activity"/>
    <property type="evidence" value="ECO:0007669"/>
    <property type="project" value="TreeGrafter"/>
</dbReference>
<organism evidence="8 9">
    <name type="scientific">Hypsibius exemplaris</name>
    <name type="common">Freshwater tardigrade</name>
    <dbReference type="NCBI Taxonomy" id="2072580"/>
    <lineage>
        <taxon>Eukaryota</taxon>
        <taxon>Metazoa</taxon>
        <taxon>Ecdysozoa</taxon>
        <taxon>Tardigrada</taxon>
        <taxon>Eutardigrada</taxon>
        <taxon>Parachela</taxon>
        <taxon>Hypsibioidea</taxon>
        <taxon>Hypsibiidae</taxon>
        <taxon>Hypsibius</taxon>
    </lineage>
</organism>
<dbReference type="Proteomes" id="UP000192578">
    <property type="component" value="Unassembled WGS sequence"/>
</dbReference>
<keyword evidence="4 6" id="KW-1133">Transmembrane helix</keyword>
<dbReference type="Pfam" id="PF25969">
    <property type="entry name" value="NUDT9_N"/>
    <property type="match status" value="1"/>
</dbReference>
<evidence type="ECO:0000313" key="9">
    <source>
        <dbReference type="Proteomes" id="UP000192578"/>
    </source>
</evidence>
<dbReference type="EMBL" id="MTYJ01000026">
    <property type="protein sequence ID" value="OQV20963.1"/>
    <property type="molecule type" value="Genomic_DNA"/>
</dbReference>
<proteinExistence type="predicted"/>
<evidence type="ECO:0000259" key="7">
    <source>
        <dbReference type="Pfam" id="PF25508"/>
    </source>
</evidence>
<name>A0A1W0X0I0_HYPEX</name>
<evidence type="ECO:0000256" key="5">
    <source>
        <dbReference type="ARBA" id="ARBA00023136"/>
    </source>
</evidence>
<dbReference type="PANTHER" id="PTHR13800:SF41">
    <property type="entry name" value="PROTEIN CED-11"/>
    <property type="match status" value="1"/>
</dbReference>
<feature type="transmembrane region" description="Helical" evidence="6">
    <location>
        <begin position="500"/>
        <end position="519"/>
    </location>
</feature>
<dbReference type="Pfam" id="PF25508">
    <property type="entry name" value="TRPM2"/>
    <property type="match status" value="1"/>
</dbReference>
<evidence type="ECO:0000256" key="6">
    <source>
        <dbReference type="SAM" id="Phobius"/>
    </source>
</evidence>
<dbReference type="InterPro" id="IPR057366">
    <property type="entry name" value="TRPM-like"/>
</dbReference>
<gene>
    <name evidence="8" type="ORF">BV898_05038</name>
</gene>
<feature type="domain" description="TRPM-like" evidence="7">
    <location>
        <begin position="155"/>
        <end position="271"/>
    </location>
</feature>
<keyword evidence="2" id="KW-1003">Cell membrane</keyword>
<dbReference type="PANTHER" id="PTHR13800">
    <property type="entry name" value="TRANSIENT RECEPTOR POTENTIAL CATION CHANNEL, SUBFAMILY M, MEMBER 6"/>
    <property type="match status" value="1"/>
</dbReference>
<accession>A0A1W0X0I0</accession>
<dbReference type="InterPro" id="IPR050927">
    <property type="entry name" value="TRPM"/>
</dbReference>
<feature type="transmembrane region" description="Helical" evidence="6">
    <location>
        <begin position="588"/>
        <end position="613"/>
    </location>
</feature>
<keyword evidence="9" id="KW-1185">Reference proteome</keyword>
<dbReference type="SUPFAM" id="SSF55811">
    <property type="entry name" value="Nudix"/>
    <property type="match status" value="1"/>
</dbReference>
<evidence type="ECO:0000256" key="1">
    <source>
        <dbReference type="ARBA" id="ARBA00004651"/>
    </source>
</evidence>
<keyword evidence="3 6" id="KW-0812">Transmembrane</keyword>
<reference evidence="9" key="1">
    <citation type="submission" date="2017-01" db="EMBL/GenBank/DDBJ databases">
        <title>Comparative genomics of anhydrobiosis in the tardigrade Hypsibius dujardini.</title>
        <authorList>
            <person name="Yoshida Y."/>
            <person name="Koutsovoulos G."/>
            <person name="Laetsch D."/>
            <person name="Stevens L."/>
            <person name="Kumar S."/>
            <person name="Horikawa D."/>
            <person name="Ishino K."/>
            <person name="Komine S."/>
            <person name="Tomita M."/>
            <person name="Blaxter M."/>
            <person name="Arakawa K."/>
        </authorList>
    </citation>
    <scope>NUCLEOTIDE SEQUENCE [LARGE SCALE GENOMIC DNA]</scope>
    <source>
        <strain evidence="9">Z151</strain>
    </source>
</reference>
<protein>
    <recommendedName>
        <fullName evidence="7">TRPM-like domain-containing protein</fullName>
    </recommendedName>
</protein>
<dbReference type="AlphaFoldDB" id="A0A1W0X0I0"/>
<evidence type="ECO:0000313" key="8">
    <source>
        <dbReference type="EMBL" id="OQV20963.1"/>
    </source>
</evidence>
<dbReference type="OrthoDB" id="10056930at2759"/>
<feature type="transmembrane region" description="Helical" evidence="6">
    <location>
        <begin position="645"/>
        <end position="664"/>
    </location>
</feature>
<feature type="transmembrane region" description="Helical" evidence="6">
    <location>
        <begin position="427"/>
        <end position="446"/>
    </location>
</feature>
<sequence length="1030" mass="119178">MNWDQFVRNFLLCVKCNRMEVVSQCLWDCPPWNTVYNEWEVNQFTYPGLVASLILPGREAFVDMLLYQKFPVRFLTSHLDLLHFFQKAGDRQTFLSLVWQDILGHSQTDAIGEGFILTELNPLIHQLTDVRNFLDLYELSRIALTRNDGTADPIESDSNSLSALIVYAVLLNRPKLVMVLIKHSSDPIPHIVFAETMYRNLSKASRNVELHMALKRQAENMGKIAADILDVGIRESPLRTQTFFQRVIPAFNSKTLLRMAFDARNRRFISHPLVQDWLDHFASSFIRIKGTNRELKLVLSAYLIFPMYLWLTFPRHLRRDRHFAQTKDVTYIHEPKSGVTPVLSFPSFPGMIYAVWSAPLVKFWTWFISYVMFLILIGVDMMTPACTNFSLDIAVFIWATLILVDLTLRTIQHYLWRKRRQPVIRNVYHIFSQFIFLSLFFPYRIAPYRYEHPFAGRVILAFGVLYYYYAVWGIFFTFFRPLGPLVKIFSMMFKLDLPRWIAVITPFLIASSVVWQAVITPDYPMGGEVWRRAITRQISVLFGGLSNELEFNAACERTSRINWSNFSHPPDRCWVGAYSDYTCNTVSAWSYIFMASYYVFLKFGMMIMLVVIYTARFSSEMNKATLMWKYERFQTLFEHYWRTSLPFPLSICGSVYLIYLHYVYGKQLTEPATDPELGNLKMDTFIYWKSVAIEYFAQIDREESNRSVGRQNSSLLGTMKKDMRAAMGKVDELDRKVAHSNGKLRDLQERYRPIARRLAVVSALNPVRHVRSRLGTYPDTTLQRTTVADHQLSWTTPMPNYNPPTYTTVTKEGTSDSQGVHDTWISDEDGEWIRYEFDSTGLPRNPSGRTGLGGRGIYLQYGPNRRIVLAITTANRDGRLAFIATDGERNQANLPVVSEIRSESGYPEAGRLLLDVFCCASHRVKVNYDPLKLQTKADLRQLMQLVLGSQPPCRYPKEEISFQVDIRAIYRGYLDSSLNTDNAWAEVLVLHVSVPDIQLPAPSVYYWLDLASRGTLSHHIDSDILEYLAV</sequence>
<comment type="caution">
    <text evidence="8">The sequence shown here is derived from an EMBL/GenBank/DDBJ whole genome shotgun (WGS) entry which is preliminary data.</text>
</comment>
<dbReference type="InterPro" id="IPR015797">
    <property type="entry name" value="NUDIX_hydrolase-like_dom_sf"/>
</dbReference>
<comment type="subcellular location">
    <subcellularLocation>
        <location evidence="1">Cell membrane</location>
        <topology evidence="1">Multi-pass membrane protein</topology>
    </subcellularLocation>
</comment>
<feature type="transmembrane region" description="Helical" evidence="6">
    <location>
        <begin position="363"/>
        <end position="383"/>
    </location>
</feature>
<feature type="transmembrane region" description="Helical" evidence="6">
    <location>
        <begin position="389"/>
        <end position="406"/>
    </location>
</feature>
<feature type="transmembrane region" description="Helical" evidence="6">
    <location>
        <begin position="295"/>
        <end position="313"/>
    </location>
</feature>